<dbReference type="PANTHER" id="PTHR30055">
    <property type="entry name" value="HTH-TYPE TRANSCRIPTIONAL REGULATOR RUTR"/>
    <property type="match status" value="1"/>
</dbReference>
<dbReference type="InterPro" id="IPR003012">
    <property type="entry name" value="Tet_transcr_reg_TetR"/>
</dbReference>
<dbReference type="PRINTS" id="PR00400">
    <property type="entry name" value="TETREPRESSOR"/>
</dbReference>
<dbReference type="PRINTS" id="PR00455">
    <property type="entry name" value="HTHTETR"/>
</dbReference>
<dbReference type="Gene3D" id="1.10.10.60">
    <property type="entry name" value="Homeodomain-like"/>
    <property type="match status" value="1"/>
</dbReference>
<gene>
    <name evidence="8" type="ORF">FHX71_003697</name>
</gene>
<dbReference type="RefSeq" id="WP_182618956.1">
    <property type="nucleotide sequence ID" value="NZ_BAAATF010000008.1"/>
</dbReference>
<evidence type="ECO:0000256" key="1">
    <source>
        <dbReference type="ARBA" id="ARBA00022491"/>
    </source>
</evidence>
<keyword evidence="4" id="KW-0804">Transcription</keyword>
<keyword evidence="9" id="KW-1185">Reference proteome</keyword>
<evidence type="ECO:0000256" key="2">
    <source>
        <dbReference type="ARBA" id="ARBA00023015"/>
    </source>
</evidence>
<dbReference type="GO" id="GO:0045892">
    <property type="term" value="P:negative regulation of DNA-templated transcription"/>
    <property type="evidence" value="ECO:0007669"/>
    <property type="project" value="InterPro"/>
</dbReference>
<dbReference type="GO" id="GO:0000976">
    <property type="term" value="F:transcription cis-regulatory region binding"/>
    <property type="evidence" value="ECO:0007669"/>
    <property type="project" value="TreeGrafter"/>
</dbReference>
<evidence type="ECO:0000256" key="3">
    <source>
        <dbReference type="ARBA" id="ARBA00023125"/>
    </source>
</evidence>
<dbReference type="SUPFAM" id="SSF46689">
    <property type="entry name" value="Homeodomain-like"/>
    <property type="match status" value="1"/>
</dbReference>
<dbReference type="SUPFAM" id="SSF48498">
    <property type="entry name" value="Tetracyclin repressor-like, C-terminal domain"/>
    <property type="match status" value="1"/>
</dbReference>
<organism evidence="8 9">
    <name type="scientific">Promicromonospora sukumoe</name>
    <dbReference type="NCBI Taxonomy" id="88382"/>
    <lineage>
        <taxon>Bacteria</taxon>
        <taxon>Bacillati</taxon>
        <taxon>Actinomycetota</taxon>
        <taxon>Actinomycetes</taxon>
        <taxon>Micrococcales</taxon>
        <taxon>Promicromonosporaceae</taxon>
        <taxon>Promicromonospora</taxon>
    </lineage>
</organism>
<feature type="domain" description="HTH tetR-type" evidence="7">
    <location>
        <begin position="7"/>
        <end position="67"/>
    </location>
</feature>
<keyword evidence="1" id="KW-0678">Repressor</keyword>
<dbReference type="GO" id="GO:0003700">
    <property type="term" value="F:DNA-binding transcription factor activity"/>
    <property type="evidence" value="ECO:0007669"/>
    <property type="project" value="TreeGrafter"/>
</dbReference>
<feature type="compositionally biased region" description="Gly residues" evidence="6">
    <location>
        <begin position="167"/>
        <end position="176"/>
    </location>
</feature>
<dbReference type="InterPro" id="IPR036271">
    <property type="entry name" value="Tet_transcr_reg_TetR-rel_C_sf"/>
</dbReference>
<dbReference type="InterPro" id="IPR009057">
    <property type="entry name" value="Homeodomain-like_sf"/>
</dbReference>
<evidence type="ECO:0000259" key="7">
    <source>
        <dbReference type="PROSITE" id="PS50977"/>
    </source>
</evidence>
<sequence>MPRTRPGLDRPTIVAAALETLDERGLDGLSSRDVARRLGVQQPALYHHFRNKAELLSAVAAEVLDRWHTDRLPEPGERWDAFLLRNARSLRRAMLAVRDGARLIASTGPRAPNLANSVAQVAHLEAQGFAGTDAVLAFIAVSRYTIGATLEEQSAPGEAAFVADDGAGPGTGGGAGGDRRGDAVEDAGLEGADHLLAVVRAVADLGAAHEFDVGLTALVRGLAPSDD</sequence>
<dbReference type="PANTHER" id="PTHR30055:SF151">
    <property type="entry name" value="TRANSCRIPTIONAL REGULATORY PROTEIN"/>
    <property type="match status" value="1"/>
</dbReference>
<dbReference type="InterPro" id="IPR001647">
    <property type="entry name" value="HTH_TetR"/>
</dbReference>
<evidence type="ECO:0000313" key="9">
    <source>
        <dbReference type="Proteomes" id="UP000540568"/>
    </source>
</evidence>
<dbReference type="InterPro" id="IPR004111">
    <property type="entry name" value="Repressor_TetR_C"/>
</dbReference>
<evidence type="ECO:0000256" key="4">
    <source>
        <dbReference type="ARBA" id="ARBA00023163"/>
    </source>
</evidence>
<comment type="caution">
    <text evidence="8">The sequence shown here is derived from an EMBL/GenBank/DDBJ whole genome shotgun (WGS) entry which is preliminary data.</text>
</comment>
<dbReference type="PROSITE" id="PS50977">
    <property type="entry name" value="HTH_TETR_2"/>
    <property type="match status" value="1"/>
</dbReference>
<evidence type="ECO:0000256" key="5">
    <source>
        <dbReference type="PROSITE-ProRule" id="PRU00335"/>
    </source>
</evidence>
<accession>A0A7W3JBB8</accession>
<keyword evidence="2" id="KW-0805">Transcription regulation</keyword>
<feature type="region of interest" description="Disordered" evidence="6">
    <location>
        <begin position="161"/>
        <end position="184"/>
    </location>
</feature>
<protein>
    <submittedName>
        <fullName evidence="8">TetR/AcrR family tetracycline transcriptional repressor</fullName>
    </submittedName>
</protein>
<dbReference type="Proteomes" id="UP000540568">
    <property type="component" value="Unassembled WGS sequence"/>
</dbReference>
<keyword evidence="3 5" id="KW-0238">DNA-binding</keyword>
<evidence type="ECO:0000313" key="8">
    <source>
        <dbReference type="EMBL" id="MBA8809721.1"/>
    </source>
</evidence>
<evidence type="ECO:0000256" key="6">
    <source>
        <dbReference type="SAM" id="MobiDB-lite"/>
    </source>
</evidence>
<feature type="DNA-binding region" description="H-T-H motif" evidence="5">
    <location>
        <begin position="30"/>
        <end position="49"/>
    </location>
</feature>
<dbReference type="InterPro" id="IPR050109">
    <property type="entry name" value="HTH-type_TetR-like_transc_reg"/>
</dbReference>
<dbReference type="Pfam" id="PF02909">
    <property type="entry name" value="TetR_C_1"/>
    <property type="match status" value="1"/>
</dbReference>
<dbReference type="EMBL" id="JACGWV010000002">
    <property type="protein sequence ID" value="MBA8809721.1"/>
    <property type="molecule type" value="Genomic_DNA"/>
</dbReference>
<dbReference type="AlphaFoldDB" id="A0A7W3JBB8"/>
<name>A0A7W3JBB8_9MICO</name>
<proteinExistence type="predicted"/>
<dbReference type="Pfam" id="PF00440">
    <property type="entry name" value="TetR_N"/>
    <property type="match status" value="1"/>
</dbReference>
<dbReference type="GO" id="GO:0046677">
    <property type="term" value="P:response to antibiotic"/>
    <property type="evidence" value="ECO:0007669"/>
    <property type="project" value="InterPro"/>
</dbReference>
<reference evidence="8 9" key="1">
    <citation type="submission" date="2020-07" db="EMBL/GenBank/DDBJ databases">
        <title>Sequencing the genomes of 1000 actinobacteria strains.</title>
        <authorList>
            <person name="Klenk H.-P."/>
        </authorList>
    </citation>
    <scope>NUCLEOTIDE SEQUENCE [LARGE SCALE GENOMIC DNA]</scope>
    <source>
        <strain evidence="8 9">DSM 44121</strain>
    </source>
</reference>
<dbReference type="Gene3D" id="1.10.357.10">
    <property type="entry name" value="Tetracycline Repressor, domain 2"/>
    <property type="match status" value="1"/>
</dbReference>